<dbReference type="Gene3D" id="3.80.10.10">
    <property type="entry name" value="Ribonuclease Inhibitor"/>
    <property type="match status" value="1"/>
</dbReference>
<name>A0A1H0X0D6_9BACI</name>
<dbReference type="STRING" id="930152.SAMN05216565_12140"/>
<proteinExistence type="predicted"/>
<gene>
    <name evidence="1" type="ORF">SAMN05216565_12140</name>
</gene>
<sequence>MTDDKKYFIDTGEKNSGDCLVLTSYWDESLKDIMLKKEIKNLRLSRFTGWADKDVSFLKTLPFLKGVEVYADDIKDLSAMYDLKSLEYIGLDCNLSFDLDMINFKKLKTLQVKWNKHFKNMFNVSSIESLNIIKYPNEDLVALSNYSNLKKLQLTSTKLKTLKGIDNLINLKAVDLFKCNQLESLESIDHLESLEEFEAENCKKLNNLYQLSNLTNLKTLLIEDCGKIQSIKPLKYCLNLIKVWLGGDTTIIDGNLEVIINLPKLKEFWFVNKKHYNIKVSEVQAILKK</sequence>
<dbReference type="AlphaFoldDB" id="A0A1H0X0D6"/>
<reference evidence="2" key="1">
    <citation type="submission" date="2016-10" db="EMBL/GenBank/DDBJ databases">
        <authorList>
            <person name="Varghese N."/>
            <person name="Submissions S."/>
        </authorList>
    </citation>
    <scope>NUCLEOTIDE SEQUENCE [LARGE SCALE GENOMIC DNA]</scope>
    <source>
        <strain evidence="2">IBRC-M10078</strain>
    </source>
</reference>
<dbReference type="SUPFAM" id="SSF52058">
    <property type="entry name" value="L domain-like"/>
    <property type="match status" value="1"/>
</dbReference>
<dbReference type="InterPro" id="IPR032675">
    <property type="entry name" value="LRR_dom_sf"/>
</dbReference>
<accession>A0A1H0X0D6</accession>
<evidence type="ECO:0008006" key="3">
    <source>
        <dbReference type="Google" id="ProtNLM"/>
    </source>
</evidence>
<dbReference type="PANTHER" id="PTHR36766">
    <property type="entry name" value="PLANT BROAD-SPECTRUM MILDEW RESISTANCE PROTEIN RPW8"/>
    <property type="match status" value="1"/>
</dbReference>
<evidence type="ECO:0000313" key="1">
    <source>
        <dbReference type="EMBL" id="SDP96411.1"/>
    </source>
</evidence>
<dbReference type="PANTHER" id="PTHR36766:SF30">
    <property type="entry name" value="TIR-NBS TYPE DISEASE RESISTANCE PROTEIN-RELATED"/>
    <property type="match status" value="1"/>
</dbReference>
<dbReference type="OrthoDB" id="2725310at2"/>
<dbReference type="Proteomes" id="UP000199159">
    <property type="component" value="Unassembled WGS sequence"/>
</dbReference>
<protein>
    <recommendedName>
        <fullName evidence="3">Leucine-rich repeat domain-containing protein</fullName>
    </recommendedName>
</protein>
<dbReference type="EMBL" id="FNJU01000021">
    <property type="protein sequence ID" value="SDP96411.1"/>
    <property type="molecule type" value="Genomic_DNA"/>
</dbReference>
<organism evidence="1 2">
    <name type="scientific">Litchfieldia salsa</name>
    <dbReference type="NCBI Taxonomy" id="930152"/>
    <lineage>
        <taxon>Bacteria</taxon>
        <taxon>Bacillati</taxon>
        <taxon>Bacillota</taxon>
        <taxon>Bacilli</taxon>
        <taxon>Bacillales</taxon>
        <taxon>Bacillaceae</taxon>
        <taxon>Litchfieldia</taxon>
    </lineage>
</organism>
<evidence type="ECO:0000313" key="2">
    <source>
        <dbReference type="Proteomes" id="UP000199159"/>
    </source>
</evidence>
<dbReference type="RefSeq" id="WP_090859661.1">
    <property type="nucleotide sequence ID" value="NZ_FNJU01000021.1"/>
</dbReference>
<keyword evidence="2" id="KW-1185">Reference proteome</keyword>